<sequence length="227" mass="25792">MFLIHTDTVRLFNRTSRNVPPSLSHCESPLTEGEGTHHLHGHFVFHPSLFEFHALHGPFSDPLSSCHWHPRLRWPPPGLPFQASRFFEAFGGDEYDEGTRWAVLIAGSNGYSNCRHQVTHLNFSTLLCFALKDGHIGPSKNHLFLYLSTNPANDKSTFLEKNSLVQPSKAVDQWDADLMHFWDKIRYRTLEVRSHRIPVNHNVKLIGKLLLGIDTGPEQLCSVRPAG</sequence>
<comment type="similarity">
    <text evidence="1">Belongs to the peptidase C13 family.</text>
</comment>
<proteinExistence type="inferred from homology"/>
<evidence type="ECO:0000256" key="1">
    <source>
        <dbReference type="ARBA" id="ARBA00009941"/>
    </source>
</evidence>
<organism evidence="2 3">
    <name type="scientific">Sphenostylis stenocarpa</name>
    <dbReference type="NCBI Taxonomy" id="92480"/>
    <lineage>
        <taxon>Eukaryota</taxon>
        <taxon>Viridiplantae</taxon>
        <taxon>Streptophyta</taxon>
        <taxon>Embryophyta</taxon>
        <taxon>Tracheophyta</taxon>
        <taxon>Spermatophyta</taxon>
        <taxon>Magnoliopsida</taxon>
        <taxon>eudicotyledons</taxon>
        <taxon>Gunneridae</taxon>
        <taxon>Pentapetalae</taxon>
        <taxon>rosids</taxon>
        <taxon>fabids</taxon>
        <taxon>Fabales</taxon>
        <taxon>Fabaceae</taxon>
        <taxon>Papilionoideae</taxon>
        <taxon>50 kb inversion clade</taxon>
        <taxon>NPAAA clade</taxon>
        <taxon>indigoferoid/millettioid clade</taxon>
        <taxon>Phaseoleae</taxon>
        <taxon>Sphenostylis</taxon>
    </lineage>
</organism>
<dbReference type="GO" id="GO:0004197">
    <property type="term" value="F:cysteine-type endopeptidase activity"/>
    <property type="evidence" value="ECO:0007669"/>
    <property type="project" value="TreeGrafter"/>
</dbReference>
<dbReference type="PANTHER" id="PTHR12000:SF50">
    <property type="entry name" value="VACUOLAR-PROCESSING ENZYME GAMMA-ISOZYME"/>
    <property type="match status" value="1"/>
</dbReference>
<protein>
    <submittedName>
        <fullName evidence="2">Uncharacterized protein</fullName>
    </submittedName>
</protein>
<gene>
    <name evidence="2" type="ORF">AYBTSS11_LOCUS25580</name>
</gene>
<keyword evidence="3" id="KW-1185">Reference proteome</keyword>
<reference evidence="2" key="1">
    <citation type="submission" date="2023-10" db="EMBL/GenBank/DDBJ databases">
        <authorList>
            <person name="Domelevo Entfellner J.-B."/>
        </authorList>
    </citation>
    <scope>NUCLEOTIDE SEQUENCE</scope>
</reference>
<dbReference type="PANTHER" id="PTHR12000">
    <property type="entry name" value="HEMOGLOBINASE FAMILY MEMBER"/>
    <property type="match status" value="1"/>
</dbReference>
<name>A0AA86TBW4_9FABA</name>
<evidence type="ECO:0000313" key="3">
    <source>
        <dbReference type="Proteomes" id="UP001189624"/>
    </source>
</evidence>
<dbReference type="Proteomes" id="UP001189624">
    <property type="component" value="Chromosome 9"/>
</dbReference>
<dbReference type="GO" id="GO:0051603">
    <property type="term" value="P:proteolysis involved in protein catabolic process"/>
    <property type="evidence" value="ECO:0007669"/>
    <property type="project" value="TreeGrafter"/>
</dbReference>
<accession>A0AA86TBW4</accession>
<dbReference type="AlphaFoldDB" id="A0AA86TBW4"/>
<dbReference type="GO" id="GO:0005773">
    <property type="term" value="C:vacuole"/>
    <property type="evidence" value="ECO:0007669"/>
    <property type="project" value="GOC"/>
</dbReference>
<dbReference type="EMBL" id="OY731406">
    <property type="protein sequence ID" value="CAJ1973516.1"/>
    <property type="molecule type" value="Genomic_DNA"/>
</dbReference>
<dbReference type="InterPro" id="IPR001096">
    <property type="entry name" value="Peptidase_C13"/>
</dbReference>
<dbReference type="Gramene" id="rna-AYBTSS11_LOCUS25580">
    <property type="protein sequence ID" value="CAJ1973516.1"/>
    <property type="gene ID" value="gene-AYBTSS11_LOCUS25580"/>
</dbReference>
<dbReference type="GO" id="GO:0006624">
    <property type="term" value="P:vacuolar protein processing"/>
    <property type="evidence" value="ECO:0007669"/>
    <property type="project" value="TreeGrafter"/>
</dbReference>
<evidence type="ECO:0000313" key="2">
    <source>
        <dbReference type="EMBL" id="CAJ1973516.1"/>
    </source>
</evidence>